<dbReference type="GO" id="GO:0016787">
    <property type="term" value="F:hydrolase activity"/>
    <property type="evidence" value="ECO:0007669"/>
    <property type="project" value="UniProtKB-KW"/>
</dbReference>
<proteinExistence type="predicted"/>
<dbReference type="CDD" id="cd04692">
    <property type="entry name" value="NUDIX_Hydrolase"/>
    <property type="match status" value="1"/>
</dbReference>
<keyword evidence="3" id="KW-1185">Reference proteome</keyword>
<dbReference type="PANTHER" id="PTHR10885">
    <property type="entry name" value="ISOPENTENYL-DIPHOSPHATE DELTA-ISOMERASE"/>
    <property type="match status" value="1"/>
</dbReference>
<evidence type="ECO:0000259" key="1">
    <source>
        <dbReference type="PROSITE" id="PS51462"/>
    </source>
</evidence>
<evidence type="ECO:0000313" key="2">
    <source>
        <dbReference type="EMBL" id="MEN0642181.1"/>
    </source>
</evidence>
<sequence>MQTEQVRIFDEQRTPIGIKSRADVHLNGDWHETFHCWMIGKYEQTYYVDIQLRSADKKDFPSMYDISAAGHLLSNESKEDGVRELEEELGMKVAYEDLTLLGTIADAITTPSIVDNEFCHVYLCDAMPHSVQQYNVQIEEIAGMFRMRWSDFKRVFSSFNEEAHATGFLIKDDQKSDTTVAITKKDFVPHSDLYVQAFIKTVDQMIANA</sequence>
<dbReference type="PROSITE" id="PS51462">
    <property type="entry name" value="NUDIX"/>
    <property type="match status" value="1"/>
</dbReference>
<dbReference type="EMBL" id="JBCITK010000001">
    <property type="protein sequence ID" value="MEN0642181.1"/>
    <property type="molecule type" value="Genomic_DNA"/>
</dbReference>
<dbReference type="InterPro" id="IPR015797">
    <property type="entry name" value="NUDIX_hydrolase-like_dom_sf"/>
</dbReference>
<comment type="caution">
    <text evidence="2">The sequence shown here is derived from an EMBL/GenBank/DDBJ whole genome shotgun (WGS) entry which is preliminary data.</text>
</comment>
<gene>
    <name evidence="2" type="ORF">MKY91_03245</name>
</gene>
<keyword evidence="2" id="KW-0378">Hydrolase</keyword>
<dbReference type="SUPFAM" id="SSF55811">
    <property type="entry name" value="Nudix"/>
    <property type="match status" value="1"/>
</dbReference>
<protein>
    <submittedName>
        <fullName evidence="2">Hydrolase</fullName>
    </submittedName>
</protein>
<accession>A0ABU9VE71</accession>
<dbReference type="RefSeq" id="WP_343129331.1">
    <property type="nucleotide sequence ID" value="NZ_JBCITK010000001.1"/>
</dbReference>
<dbReference type="InterPro" id="IPR000086">
    <property type="entry name" value="NUDIX_hydrolase_dom"/>
</dbReference>
<feature type="domain" description="Nudix hydrolase" evidence="1">
    <location>
        <begin position="29"/>
        <end position="170"/>
    </location>
</feature>
<reference evidence="2 3" key="1">
    <citation type="submission" date="2024-03" db="EMBL/GenBank/DDBJ databases">
        <title>Bacilli Hybrid Assemblies.</title>
        <authorList>
            <person name="Kovac J."/>
        </authorList>
    </citation>
    <scope>NUCLEOTIDE SEQUENCE [LARGE SCALE GENOMIC DNA]</scope>
    <source>
        <strain evidence="2 3">FSL R7-0666</strain>
    </source>
</reference>
<dbReference type="Gene3D" id="3.90.79.10">
    <property type="entry name" value="Nucleoside Triphosphate Pyrophosphohydrolase"/>
    <property type="match status" value="1"/>
</dbReference>
<evidence type="ECO:0000313" key="3">
    <source>
        <dbReference type="Proteomes" id="UP001418796"/>
    </source>
</evidence>
<name>A0ABU9VE71_9BACI</name>
<dbReference type="Proteomes" id="UP001418796">
    <property type="component" value="Unassembled WGS sequence"/>
</dbReference>
<dbReference type="PANTHER" id="PTHR10885:SF0">
    <property type="entry name" value="ISOPENTENYL-DIPHOSPHATE DELTA-ISOMERASE"/>
    <property type="match status" value="1"/>
</dbReference>
<organism evidence="2 3">
    <name type="scientific">Alkalicoccobacillus gibsonii</name>
    <dbReference type="NCBI Taxonomy" id="79881"/>
    <lineage>
        <taxon>Bacteria</taxon>
        <taxon>Bacillati</taxon>
        <taxon>Bacillota</taxon>
        <taxon>Bacilli</taxon>
        <taxon>Bacillales</taxon>
        <taxon>Bacillaceae</taxon>
        <taxon>Alkalicoccobacillus</taxon>
    </lineage>
</organism>